<evidence type="ECO:0000313" key="2">
    <source>
        <dbReference type="EMBL" id="WTT21952.1"/>
    </source>
</evidence>
<protein>
    <submittedName>
        <fullName evidence="2">MarR family transcriptional regulator</fullName>
    </submittedName>
</protein>
<sequence>MSVDQSDLAVGTDEVEALEQLLNAARLLTRGLNEILAEDGLTVDLWRIMHVLAKRPGLLMGEVAKSVTIPNATTTRLVNQLVDSGLAYRKPHVDDSRKAVVYLSRTGRERLARATSLVGARRSTLPAFAHLLDASDMAATTRSTAAP</sequence>
<dbReference type="GO" id="GO:0003700">
    <property type="term" value="F:DNA-binding transcription factor activity"/>
    <property type="evidence" value="ECO:0007669"/>
    <property type="project" value="InterPro"/>
</dbReference>
<dbReference type="PANTHER" id="PTHR33164:SF43">
    <property type="entry name" value="HTH-TYPE TRANSCRIPTIONAL REPRESSOR YETL"/>
    <property type="match status" value="1"/>
</dbReference>
<evidence type="ECO:0000259" key="1">
    <source>
        <dbReference type="PROSITE" id="PS50995"/>
    </source>
</evidence>
<dbReference type="PANTHER" id="PTHR33164">
    <property type="entry name" value="TRANSCRIPTIONAL REGULATOR, MARR FAMILY"/>
    <property type="match status" value="1"/>
</dbReference>
<dbReference type="SMART" id="SM00347">
    <property type="entry name" value="HTH_MARR"/>
    <property type="match status" value="1"/>
</dbReference>
<dbReference type="SUPFAM" id="SSF46785">
    <property type="entry name" value="Winged helix' DNA-binding domain"/>
    <property type="match status" value="1"/>
</dbReference>
<dbReference type="Gene3D" id="1.10.10.10">
    <property type="entry name" value="Winged helix-like DNA-binding domain superfamily/Winged helix DNA-binding domain"/>
    <property type="match status" value="1"/>
</dbReference>
<accession>A0AAU2AC64</accession>
<organism evidence="2">
    <name type="scientific">Streptomyces sp. NBC_00093</name>
    <dbReference type="NCBI Taxonomy" id="2975649"/>
    <lineage>
        <taxon>Bacteria</taxon>
        <taxon>Bacillati</taxon>
        <taxon>Actinomycetota</taxon>
        <taxon>Actinomycetes</taxon>
        <taxon>Kitasatosporales</taxon>
        <taxon>Streptomycetaceae</taxon>
        <taxon>Streptomyces</taxon>
    </lineage>
</organism>
<dbReference type="InterPro" id="IPR036390">
    <property type="entry name" value="WH_DNA-bd_sf"/>
</dbReference>
<dbReference type="InterPro" id="IPR000835">
    <property type="entry name" value="HTH_MarR-typ"/>
</dbReference>
<dbReference type="PROSITE" id="PS50995">
    <property type="entry name" value="HTH_MARR_2"/>
    <property type="match status" value="1"/>
</dbReference>
<dbReference type="InterPro" id="IPR039422">
    <property type="entry name" value="MarR/SlyA-like"/>
</dbReference>
<dbReference type="Pfam" id="PF12802">
    <property type="entry name" value="MarR_2"/>
    <property type="match status" value="1"/>
</dbReference>
<proteinExistence type="predicted"/>
<dbReference type="AlphaFoldDB" id="A0AAU2AC64"/>
<reference evidence="2" key="1">
    <citation type="submission" date="2022-10" db="EMBL/GenBank/DDBJ databases">
        <title>The complete genomes of actinobacterial strains from the NBC collection.</title>
        <authorList>
            <person name="Joergensen T.S."/>
            <person name="Alvarez Arevalo M."/>
            <person name="Sterndorff E.B."/>
            <person name="Faurdal D."/>
            <person name="Vuksanovic O."/>
            <person name="Mourched A.-S."/>
            <person name="Charusanti P."/>
            <person name="Shaw S."/>
            <person name="Blin K."/>
            <person name="Weber T."/>
        </authorList>
    </citation>
    <scope>NUCLEOTIDE SEQUENCE</scope>
    <source>
        <strain evidence="2">NBC_00093</strain>
    </source>
</reference>
<dbReference type="GO" id="GO:0006950">
    <property type="term" value="P:response to stress"/>
    <property type="evidence" value="ECO:0007669"/>
    <property type="project" value="TreeGrafter"/>
</dbReference>
<dbReference type="InterPro" id="IPR036388">
    <property type="entry name" value="WH-like_DNA-bd_sf"/>
</dbReference>
<gene>
    <name evidence="2" type="ORF">OHA22_43685</name>
</gene>
<dbReference type="EMBL" id="CP108222">
    <property type="protein sequence ID" value="WTT21952.1"/>
    <property type="molecule type" value="Genomic_DNA"/>
</dbReference>
<feature type="domain" description="HTH marR-type" evidence="1">
    <location>
        <begin position="14"/>
        <end position="147"/>
    </location>
</feature>
<name>A0AAU2AC64_9ACTN</name>